<keyword evidence="5 12" id="KW-0378">Hydrolase</keyword>
<dbReference type="InterPro" id="IPR011330">
    <property type="entry name" value="Glyco_hydro/deAcase_b/a-brl"/>
</dbReference>
<dbReference type="OrthoDB" id="2125469at2759"/>
<gene>
    <name evidence="12" type="ORF">EX30DRAFT_324922</name>
</gene>
<evidence type="ECO:0000256" key="2">
    <source>
        <dbReference type="ARBA" id="ARBA00022669"/>
    </source>
</evidence>
<name>A0A4S2MHB1_9PEZI</name>
<dbReference type="PANTHER" id="PTHR46471">
    <property type="entry name" value="CHITIN DEACETYLASE"/>
    <property type="match status" value="1"/>
</dbReference>
<dbReference type="PANTHER" id="PTHR46471:SF4">
    <property type="entry name" value="CHITIN DEACETYLASE"/>
    <property type="match status" value="1"/>
</dbReference>
<feature type="chain" id="PRO_5020773723" evidence="9">
    <location>
        <begin position="26"/>
        <end position="318"/>
    </location>
</feature>
<dbReference type="PROSITE" id="PS50941">
    <property type="entry name" value="CHIT_BIND_I_2"/>
    <property type="match status" value="1"/>
</dbReference>
<dbReference type="InterPro" id="IPR036861">
    <property type="entry name" value="Endochitinase-like_sf"/>
</dbReference>
<keyword evidence="4 9" id="KW-0732">Signal</keyword>
<dbReference type="InterPro" id="IPR002509">
    <property type="entry name" value="NODB_dom"/>
</dbReference>
<dbReference type="CDD" id="cd11618">
    <property type="entry name" value="ChtBD1_1"/>
    <property type="match status" value="1"/>
</dbReference>
<keyword evidence="7" id="KW-0170">Cobalt</keyword>
<evidence type="ECO:0000313" key="12">
    <source>
        <dbReference type="EMBL" id="TGZ76251.1"/>
    </source>
</evidence>
<evidence type="ECO:0000256" key="9">
    <source>
        <dbReference type="SAM" id="SignalP"/>
    </source>
</evidence>
<evidence type="ECO:0000256" key="3">
    <source>
        <dbReference type="ARBA" id="ARBA00022723"/>
    </source>
</evidence>
<dbReference type="CDD" id="cd10951">
    <property type="entry name" value="CE4_ClCDA_like"/>
    <property type="match status" value="1"/>
</dbReference>
<keyword evidence="13" id="KW-1185">Reference proteome</keyword>
<keyword evidence="3" id="KW-0479">Metal-binding</keyword>
<reference evidence="12 13" key="1">
    <citation type="submission" date="2019-04" db="EMBL/GenBank/DDBJ databases">
        <title>Comparative genomics and transcriptomics to analyze fruiting body development in filamentous ascomycetes.</title>
        <authorList>
            <consortium name="DOE Joint Genome Institute"/>
            <person name="Lutkenhaus R."/>
            <person name="Traeger S."/>
            <person name="Breuer J."/>
            <person name="Kuo A."/>
            <person name="Lipzen A."/>
            <person name="Pangilinan J."/>
            <person name="Dilworth D."/>
            <person name="Sandor L."/>
            <person name="Poggeler S."/>
            <person name="Barry K."/>
            <person name="Grigoriev I.V."/>
            <person name="Nowrousian M."/>
        </authorList>
    </citation>
    <scope>NUCLEOTIDE SEQUENCE [LARGE SCALE GENOMIC DNA]</scope>
    <source>
        <strain evidence="12 13">CBS 389.68</strain>
    </source>
</reference>
<evidence type="ECO:0000256" key="1">
    <source>
        <dbReference type="ARBA" id="ARBA00001941"/>
    </source>
</evidence>
<evidence type="ECO:0000256" key="8">
    <source>
        <dbReference type="PROSITE-ProRule" id="PRU00261"/>
    </source>
</evidence>
<dbReference type="STRING" id="341454.A0A4S2MHB1"/>
<dbReference type="Pfam" id="PF01522">
    <property type="entry name" value="Polysacc_deac_1"/>
    <property type="match status" value="1"/>
</dbReference>
<comment type="cofactor">
    <cofactor evidence="1">
        <name>Co(2+)</name>
        <dbReference type="ChEBI" id="CHEBI:48828"/>
    </cofactor>
</comment>
<dbReference type="GO" id="GO:0008061">
    <property type="term" value="F:chitin binding"/>
    <property type="evidence" value="ECO:0007669"/>
    <property type="project" value="UniProtKB-UniRule"/>
</dbReference>
<evidence type="ECO:0000256" key="7">
    <source>
        <dbReference type="ARBA" id="ARBA00023285"/>
    </source>
</evidence>
<evidence type="ECO:0000259" key="10">
    <source>
        <dbReference type="PROSITE" id="PS50941"/>
    </source>
</evidence>
<dbReference type="Gene3D" id="3.20.20.370">
    <property type="entry name" value="Glycoside hydrolase/deacetylase"/>
    <property type="match status" value="1"/>
</dbReference>
<organism evidence="12 13">
    <name type="scientific">Ascodesmis nigricans</name>
    <dbReference type="NCBI Taxonomy" id="341454"/>
    <lineage>
        <taxon>Eukaryota</taxon>
        <taxon>Fungi</taxon>
        <taxon>Dikarya</taxon>
        <taxon>Ascomycota</taxon>
        <taxon>Pezizomycotina</taxon>
        <taxon>Pezizomycetes</taxon>
        <taxon>Pezizales</taxon>
        <taxon>Ascodesmidaceae</taxon>
        <taxon>Ascodesmis</taxon>
    </lineage>
</organism>
<comment type="caution">
    <text evidence="8">Lacks conserved residue(s) required for the propagation of feature annotation.</text>
</comment>
<evidence type="ECO:0000313" key="13">
    <source>
        <dbReference type="Proteomes" id="UP000298138"/>
    </source>
</evidence>
<dbReference type="Gene3D" id="3.30.60.10">
    <property type="entry name" value="Endochitinase-like"/>
    <property type="match status" value="1"/>
</dbReference>
<protein>
    <submittedName>
        <fullName evidence="12">Glycoside hydrolase/deacetylase</fullName>
    </submittedName>
</protein>
<dbReference type="InterPro" id="IPR001002">
    <property type="entry name" value="Chitin-bd_1"/>
</dbReference>
<keyword evidence="6" id="KW-0119">Carbohydrate metabolism</keyword>
<dbReference type="InParanoid" id="A0A4S2MHB1"/>
<proteinExistence type="predicted"/>
<dbReference type="GO" id="GO:0016810">
    <property type="term" value="F:hydrolase activity, acting on carbon-nitrogen (but not peptide) bonds"/>
    <property type="evidence" value="ECO:0007669"/>
    <property type="project" value="InterPro"/>
</dbReference>
<dbReference type="PROSITE" id="PS51677">
    <property type="entry name" value="NODB"/>
    <property type="match status" value="1"/>
</dbReference>
<dbReference type="SUPFAM" id="SSF57016">
    <property type="entry name" value="Plant lectins/antimicrobial peptides"/>
    <property type="match status" value="1"/>
</dbReference>
<accession>A0A4S2MHB1</accession>
<feature type="domain" description="Chitin-binding type-1" evidence="10">
    <location>
        <begin position="29"/>
        <end position="76"/>
    </location>
</feature>
<evidence type="ECO:0000256" key="6">
    <source>
        <dbReference type="ARBA" id="ARBA00023277"/>
    </source>
</evidence>
<feature type="disulfide bond" evidence="8">
    <location>
        <begin position="48"/>
        <end position="62"/>
    </location>
</feature>
<sequence>MLFTTSPGLNTIFLWLTLTLSFINADSPTNRCGKQFGYTCRGTAVYPCCSTMGYCGETPDHCAVGKCQPEFGTCWGGNTTPTTPPTSGGRSRPGNVPYGRDIYRCTGNRQIALTFDDGPLEFTAELLDLLANEGVKATFFITGNSIGKGAIDSVQRWRNLIRRAYNEGHQIAAHTWDHPRLNGLSEADRRWQMTRLETAFLDILGRYPTYMRPPFSDCNAACRATMDYLGYHVIFWDVDTDDYNNNDPVRIENSRRKYFNAVEQYRSNYLVIAHDTQRETVRTLTKYMIDAARARGYSLVRVGDCLGDPLANWYRTTQ</sequence>
<keyword evidence="2 8" id="KW-0147">Chitin-binding</keyword>
<dbReference type="FunCoup" id="A0A4S2MHB1">
    <property type="interactions" value="30"/>
</dbReference>
<feature type="signal peptide" evidence="9">
    <location>
        <begin position="1"/>
        <end position="25"/>
    </location>
</feature>
<evidence type="ECO:0000256" key="4">
    <source>
        <dbReference type="ARBA" id="ARBA00022729"/>
    </source>
</evidence>
<keyword evidence="8" id="KW-1015">Disulfide bond</keyword>
<dbReference type="Proteomes" id="UP000298138">
    <property type="component" value="Unassembled WGS sequence"/>
</dbReference>
<dbReference type="GO" id="GO:0046872">
    <property type="term" value="F:metal ion binding"/>
    <property type="evidence" value="ECO:0007669"/>
    <property type="project" value="UniProtKB-KW"/>
</dbReference>
<evidence type="ECO:0000256" key="5">
    <source>
        <dbReference type="ARBA" id="ARBA00022801"/>
    </source>
</evidence>
<dbReference type="GO" id="GO:0005975">
    <property type="term" value="P:carbohydrate metabolic process"/>
    <property type="evidence" value="ECO:0007669"/>
    <property type="project" value="InterPro"/>
</dbReference>
<dbReference type="EMBL" id="ML220191">
    <property type="protein sequence ID" value="TGZ76251.1"/>
    <property type="molecule type" value="Genomic_DNA"/>
</dbReference>
<dbReference type="AlphaFoldDB" id="A0A4S2MHB1"/>
<dbReference type="SUPFAM" id="SSF88713">
    <property type="entry name" value="Glycoside hydrolase/deacetylase"/>
    <property type="match status" value="1"/>
</dbReference>
<feature type="domain" description="NodB homology" evidence="11">
    <location>
        <begin position="109"/>
        <end position="300"/>
    </location>
</feature>
<evidence type="ECO:0000259" key="11">
    <source>
        <dbReference type="PROSITE" id="PS51677"/>
    </source>
</evidence>